<dbReference type="GeneID" id="59349268"/>
<evidence type="ECO:0000256" key="1">
    <source>
        <dbReference type="SAM" id="MobiDB-lite"/>
    </source>
</evidence>
<dbReference type="Gene3D" id="3.40.50.1820">
    <property type="entry name" value="alpha/beta hydrolase"/>
    <property type="match status" value="2"/>
</dbReference>
<comment type="caution">
    <text evidence="2">The sequence shown here is derived from an EMBL/GenBank/DDBJ whole genome shotgun (WGS) entry which is preliminary data.</text>
</comment>
<keyword evidence="3" id="KW-1185">Reference proteome</keyword>
<dbReference type="OrthoDB" id="94039at2759"/>
<dbReference type="Proteomes" id="UP000636479">
    <property type="component" value="Unassembled WGS sequence"/>
</dbReference>
<organism evidence="2 3">
    <name type="scientific">Mycena indigotica</name>
    <dbReference type="NCBI Taxonomy" id="2126181"/>
    <lineage>
        <taxon>Eukaryota</taxon>
        <taxon>Fungi</taxon>
        <taxon>Dikarya</taxon>
        <taxon>Basidiomycota</taxon>
        <taxon>Agaricomycotina</taxon>
        <taxon>Agaricomycetes</taxon>
        <taxon>Agaricomycetidae</taxon>
        <taxon>Agaricales</taxon>
        <taxon>Marasmiineae</taxon>
        <taxon>Mycenaceae</taxon>
        <taxon>Mycena</taxon>
    </lineage>
</organism>
<evidence type="ECO:0000313" key="2">
    <source>
        <dbReference type="EMBL" id="KAF7294783.1"/>
    </source>
</evidence>
<dbReference type="EMBL" id="JACAZF010000009">
    <property type="protein sequence ID" value="KAF7294783.1"/>
    <property type="molecule type" value="Genomic_DNA"/>
</dbReference>
<name>A0A8H6VYD4_9AGAR</name>
<dbReference type="AlphaFoldDB" id="A0A8H6VYD4"/>
<dbReference type="RefSeq" id="XP_037216146.1">
    <property type="nucleotide sequence ID" value="XM_037366752.1"/>
</dbReference>
<gene>
    <name evidence="2" type="ORF">MIND_01016000</name>
</gene>
<feature type="region of interest" description="Disordered" evidence="1">
    <location>
        <begin position="251"/>
        <end position="283"/>
    </location>
</feature>
<feature type="region of interest" description="Disordered" evidence="1">
    <location>
        <begin position="61"/>
        <end position="84"/>
    </location>
</feature>
<evidence type="ECO:0000313" key="3">
    <source>
        <dbReference type="Proteomes" id="UP000636479"/>
    </source>
</evidence>
<keyword evidence="2" id="KW-0378">Hydrolase</keyword>
<proteinExistence type="predicted"/>
<reference evidence="2" key="1">
    <citation type="submission" date="2020-05" db="EMBL/GenBank/DDBJ databases">
        <title>Mycena genomes resolve the evolution of fungal bioluminescence.</title>
        <authorList>
            <person name="Tsai I.J."/>
        </authorList>
    </citation>
    <scope>NUCLEOTIDE SEQUENCE</scope>
    <source>
        <strain evidence="2">171206Taipei</strain>
    </source>
</reference>
<dbReference type="InterPro" id="IPR029058">
    <property type="entry name" value="AB_hydrolase_fold"/>
</dbReference>
<sequence length="401" mass="44521">MSSYRFVVARPPVKSHPALLPVFPPLESALANRFSSIRQPKKPFGDPRFSLTTHVVPSNFLRSTAPATSPPPPPADPTASKDERRAVAQARLEWVKAQQAGERGRHERVLVNVVNRYVALKPQGHGRTVFLAHANGFPKEPAILDLLAKKGGDVDEIWAWEANHHGASFVANHAPFTACDWSDDARDILNFLLHFLPSEVLTELPLVLPPRSPDRKRFAQNSRLQQPQSIHPIMEPRLFTSLMLIDPVIIRSTDPSTPPGHPSRTEAALSRRESWPSRQAASDSFKSNPFFASWDPRVLEAYIEYGLVEGSDESVRLAMPALQEALNFEATSTSGAVWDLIPTIDPRIPLRWVVPGRPGEPEIGGPNSTQERVWLRPENASNVRISQAGHLVSPSLIIRHL</sequence>
<accession>A0A8H6VYD4</accession>
<protein>
    <submittedName>
        <fullName evidence="2">AB hydrolase-1 domain-containing protein</fullName>
    </submittedName>
</protein>
<dbReference type="GO" id="GO:0016787">
    <property type="term" value="F:hydrolase activity"/>
    <property type="evidence" value="ECO:0007669"/>
    <property type="project" value="UniProtKB-KW"/>
</dbReference>